<reference evidence="4" key="1">
    <citation type="submission" date="2022-08" db="EMBL/GenBank/DDBJ databases">
        <title>Whole genome sequencing of non-tuberculosis mycobacteria type-strains.</title>
        <authorList>
            <person name="Igarashi Y."/>
            <person name="Osugi A."/>
            <person name="Mitarai S."/>
        </authorList>
    </citation>
    <scope>NUCLEOTIDE SEQUENCE</scope>
    <source>
        <strain evidence="4">DSM 45127</strain>
    </source>
</reference>
<dbReference type="PANTHER" id="PTHR30055:SF146">
    <property type="entry name" value="HTH-TYPE TRANSCRIPTIONAL DUAL REGULATOR CECR"/>
    <property type="match status" value="1"/>
</dbReference>
<dbReference type="EMBL" id="CP092488">
    <property type="protein sequence ID" value="UMB69601.1"/>
    <property type="molecule type" value="Genomic_DNA"/>
</dbReference>
<dbReference type="InterPro" id="IPR050109">
    <property type="entry name" value="HTH-type_TetR-like_transc_reg"/>
</dbReference>
<dbReference type="InterPro" id="IPR001647">
    <property type="entry name" value="HTH_TetR"/>
</dbReference>
<feature type="domain" description="HTH tetR-type" evidence="3">
    <location>
        <begin position="17"/>
        <end position="77"/>
    </location>
</feature>
<dbReference type="InterPro" id="IPR009057">
    <property type="entry name" value="Homeodomain-like_sf"/>
</dbReference>
<dbReference type="Proteomes" id="UP001055336">
    <property type="component" value="Chromosome"/>
</dbReference>
<evidence type="ECO:0000313" key="5">
    <source>
        <dbReference type="Proteomes" id="UP001055336"/>
    </source>
</evidence>
<dbReference type="Gene3D" id="1.10.357.10">
    <property type="entry name" value="Tetracycline Repressor, domain 2"/>
    <property type="match status" value="1"/>
</dbReference>
<evidence type="ECO:0000313" key="4">
    <source>
        <dbReference type="EMBL" id="UMB69601.1"/>
    </source>
</evidence>
<dbReference type="Pfam" id="PF00440">
    <property type="entry name" value="TetR_N"/>
    <property type="match status" value="1"/>
</dbReference>
<proteinExistence type="predicted"/>
<keyword evidence="1 2" id="KW-0238">DNA-binding</keyword>
<gene>
    <name evidence="4" type="ORF">MKK62_25270</name>
</gene>
<dbReference type="PANTHER" id="PTHR30055">
    <property type="entry name" value="HTH-TYPE TRANSCRIPTIONAL REGULATOR RUTR"/>
    <property type="match status" value="1"/>
</dbReference>
<protein>
    <submittedName>
        <fullName evidence="4">TetR/AcrR family transcriptional regulator</fullName>
    </submittedName>
</protein>
<evidence type="ECO:0000256" key="2">
    <source>
        <dbReference type="PROSITE-ProRule" id="PRU00335"/>
    </source>
</evidence>
<evidence type="ECO:0000259" key="3">
    <source>
        <dbReference type="PROSITE" id="PS50977"/>
    </source>
</evidence>
<accession>A0ABY3VJM0</accession>
<sequence length="213" mass="22150">MADRRSAVADGRRARGATSRAVILQAATTLFCARGYAGTGMSAIASAAGVHTGSIYHAFGSKQGLLDAVIDGVADATFGAIESVVFDPAASVRTRLEATARVLVGDPDFLRLFLLLALEKGDDEGVRATVERIRARARHVVADALAPVLDSLAADVRVVATELAGRIALILLDGVFVSYQLDSEHADLDQTLSLVTAIAELALAALPDLVTAI</sequence>
<organism evidence="4 5">
    <name type="scientific">Mycobacterium paraterrae</name>
    <dbReference type="NCBI Taxonomy" id="577492"/>
    <lineage>
        <taxon>Bacteria</taxon>
        <taxon>Bacillati</taxon>
        <taxon>Actinomycetota</taxon>
        <taxon>Actinomycetes</taxon>
        <taxon>Mycobacteriales</taxon>
        <taxon>Mycobacteriaceae</taxon>
        <taxon>Mycobacterium</taxon>
    </lineage>
</organism>
<dbReference type="SUPFAM" id="SSF46689">
    <property type="entry name" value="Homeodomain-like"/>
    <property type="match status" value="1"/>
</dbReference>
<dbReference type="PROSITE" id="PS50977">
    <property type="entry name" value="HTH_TETR_2"/>
    <property type="match status" value="1"/>
</dbReference>
<evidence type="ECO:0000256" key="1">
    <source>
        <dbReference type="ARBA" id="ARBA00023125"/>
    </source>
</evidence>
<dbReference type="RefSeq" id="WP_240261332.1">
    <property type="nucleotide sequence ID" value="NZ_CP092488.2"/>
</dbReference>
<keyword evidence="5" id="KW-1185">Reference proteome</keyword>
<feature type="DNA-binding region" description="H-T-H motif" evidence="2">
    <location>
        <begin position="40"/>
        <end position="59"/>
    </location>
</feature>
<name>A0ABY3VJM0_9MYCO</name>
<dbReference type="PRINTS" id="PR00455">
    <property type="entry name" value="HTHTETR"/>
</dbReference>